<gene>
    <name evidence="3" type="ORF">PSM7751_03823</name>
</gene>
<feature type="compositionally biased region" description="Basic and acidic residues" evidence="1">
    <location>
        <begin position="68"/>
        <end position="79"/>
    </location>
</feature>
<feature type="transmembrane region" description="Helical" evidence="2">
    <location>
        <begin position="91"/>
        <end position="108"/>
    </location>
</feature>
<evidence type="ECO:0000256" key="1">
    <source>
        <dbReference type="SAM" id="MobiDB-lite"/>
    </source>
</evidence>
<dbReference type="RefSeq" id="WP_085889845.1">
    <property type="nucleotide sequence ID" value="NZ_FWFN01000009.1"/>
</dbReference>
<evidence type="ECO:0000256" key="2">
    <source>
        <dbReference type="SAM" id="Phobius"/>
    </source>
</evidence>
<organism evidence="3 4">
    <name type="scientific">Pseudooceanicola marinus</name>
    <dbReference type="NCBI Taxonomy" id="396013"/>
    <lineage>
        <taxon>Bacteria</taxon>
        <taxon>Pseudomonadati</taxon>
        <taxon>Pseudomonadota</taxon>
        <taxon>Alphaproteobacteria</taxon>
        <taxon>Rhodobacterales</taxon>
        <taxon>Paracoccaceae</taxon>
        <taxon>Pseudooceanicola</taxon>
    </lineage>
</organism>
<keyword evidence="2" id="KW-1133">Transmembrane helix</keyword>
<accession>A0A1X7A667</accession>
<evidence type="ECO:0000313" key="3">
    <source>
        <dbReference type="EMBL" id="SLN71280.1"/>
    </source>
</evidence>
<name>A0A1X7A667_9RHOB</name>
<sequence length="109" mass="11436">MTDTKTKAPEDRTTETSAQLRDEIDRGGTGDKVAFSDPAAAPLGTDAEAGGHPPDRDQVKRAAAVETPRAKPEDRKKGPAELQGNRLSPRVLVIAAVAVITLIVVVVAL</sequence>
<evidence type="ECO:0000313" key="4">
    <source>
        <dbReference type="Proteomes" id="UP000193963"/>
    </source>
</evidence>
<protein>
    <submittedName>
        <fullName evidence="3">Uncharacterized protein</fullName>
    </submittedName>
</protein>
<dbReference type="Proteomes" id="UP000193963">
    <property type="component" value="Unassembled WGS sequence"/>
</dbReference>
<reference evidence="3 4" key="1">
    <citation type="submission" date="2017-03" db="EMBL/GenBank/DDBJ databases">
        <authorList>
            <person name="Afonso C.L."/>
            <person name="Miller P.J."/>
            <person name="Scott M.A."/>
            <person name="Spackman E."/>
            <person name="Goraichik I."/>
            <person name="Dimitrov K.M."/>
            <person name="Suarez D.L."/>
            <person name="Swayne D.E."/>
        </authorList>
    </citation>
    <scope>NUCLEOTIDE SEQUENCE [LARGE SCALE GENOMIC DNA]</scope>
    <source>
        <strain evidence="3 4">CECT 7751</strain>
    </source>
</reference>
<feature type="compositionally biased region" description="Basic and acidic residues" evidence="1">
    <location>
        <begin position="1"/>
        <end position="29"/>
    </location>
</feature>
<keyword evidence="2" id="KW-0472">Membrane</keyword>
<dbReference type="AlphaFoldDB" id="A0A1X7A667"/>
<proteinExistence type="predicted"/>
<feature type="region of interest" description="Disordered" evidence="1">
    <location>
        <begin position="1"/>
        <end position="85"/>
    </location>
</feature>
<dbReference type="OrthoDB" id="7306245at2"/>
<keyword evidence="4" id="KW-1185">Reference proteome</keyword>
<dbReference type="EMBL" id="FWFN01000009">
    <property type="protein sequence ID" value="SLN71280.1"/>
    <property type="molecule type" value="Genomic_DNA"/>
</dbReference>
<keyword evidence="2" id="KW-0812">Transmembrane</keyword>